<reference evidence="15" key="1">
    <citation type="submission" date="2023-12" db="EMBL/GenBank/DDBJ databases">
        <title>Genome assembly of Anisodus tanguticus.</title>
        <authorList>
            <person name="Wang Y.-J."/>
        </authorList>
    </citation>
    <scope>NUCLEOTIDE SEQUENCE</scope>
    <source>
        <strain evidence="15">KB-2021</strain>
        <tissue evidence="15">Leaf</tissue>
    </source>
</reference>
<dbReference type="InterPro" id="IPR057936">
    <property type="entry name" value="KOWx_Spt5"/>
</dbReference>
<evidence type="ECO:0000256" key="9">
    <source>
        <dbReference type="ARBA" id="ARBA00023163"/>
    </source>
</evidence>
<dbReference type="Pfam" id="PF03439">
    <property type="entry name" value="Spt5-NGN"/>
    <property type="match status" value="1"/>
</dbReference>
<dbReference type="Pfam" id="PF23042">
    <property type="entry name" value="KOW1_SPT5"/>
    <property type="match status" value="1"/>
</dbReference>
<dbReference type="Pfam" id="PF23284">
    <property type="entry name" value="KOW2_Spt5"/>
    <property type="match status" value="1"/>
</dbReference>
<dbReference type="InterPro" id="IPR041978">
    <property type="entry name" value="KOW_Spt5_5"/>
</dbReference>
<dbReference type="SMART" id="SM00739">
    <property type="entry name" value="KOW"/>
    <property type="match status" value="5"/>
</dbReference>
<name>A0AAE1QRK1_9SOLA</name>
<dbReference type="InterPro" id="IPR006645">
    <property type="entry name" value="NGN-like_dom"/>
</dbReference>
<dbReference type="GO" id="GO:0032784">
    <property type="term" value="P:regulation of DNA-templated transcription elongation"/>
    <property type="evidence" value="ECO:0007669"/>
    <property type="project" value="InterPro"/>
</dbReference>
<dbReference type="Pfam" id="PF23288">
    <property type="entry name" value="KOW6_SPT5"/>
    <property type="match status" value="1"/>
</dbReference>
<keyword evidence="6" id="KW-0677">Repeat</keyword>
<evidence type="ECO:0000259" key="14">
    <source>
        <dbReference type="SMART" id="SM00739"/>
    </source>
</evidence>
<dbReference type="SUPFAM" id="SSF50104">
    <property type="entry name" value="Translation proteins SH3-like domain"/>
    <property type="match status" value="1"/>
</dbReference>
<dbReference type="SMART" id="SM00738">
    <property type="entry name" value="NGN"/>
    <property type="match status" value="1"/>
</dbReference>
<protein>
    <recommendedName>
        <fullName evidence="3 11">Transcription elongation factor SPT5</fullName>
    </recommendedName>
</protein>
<organism evidence="15 16">
    <name type="scientific">Anisodus tanguticus</name>
    <dbReference type="NCBI Taxonomy" id="243964"/>
    <lineage>
        <taxon>Eukaryota</taxon>
        <taxon>Viridiplantae</taxon>
        <taxon>Streptophyta</taxon>
        <taxon>Embryophyta</taxon>
        <taxon>Tracheophyta</taxon>
        <taxon>Spermatophyta</taxon>
        <taxon>Magnoliopsida</taxon>
        <taxon>eudicotyledons</taxon>
        <taxon>Gunneridae</taxon>
        <taxon>Pentapetalae</taxon>
        <taxon>asterids</taxon>
        <taxon>lamiids</taxon>
        <taxon>Solanales</taxon>
        <taxon>Solanaceae</taxon>
        <taxon>Solanoideae</taxon>
        <taxon>Hyoscyameae</taxon>
        <taxon>Anisodus</taxon>
    </lineage>
</organism>
<feature type="domain" description="KOW" evidence="14">
    <location>
        <begin position="655"/>
        <end position="682"/>
    </location>
</feature>
<dbReference type="InterPro" id="IPR039385">
    <property type="entry name" value="NGN_Euk"/>
</dbReference>
<dbReference type="GO" id="GO:0006357">
    <property type="term" value="P:regulation of transcription by RNA polymerase II"/>
    <property type="evidence" value="ECO:0007669"/>
    <property type="project" value="InterPro"/>
</dbReference>
<dbReference type="Gene3D" id="2.30.30.30">
    <property type="match status" value="3"/>
</dbReference>
<comment type="subcellular location">
    <subcellularLocation>
        <location evidence="1 11">Nucleus</location>
    </subcellularLocation>
</comment>
<evidence type="ECO:0000256" key="3">
    <source>
        <dbReference type="ARBA" id="ARBA00020181"/>
    </source>
</evidence>
<keyword evidence="8" id="KW-0010">Activator</keyword>
<keyword evidence="5" id="KW-0597">Phosphoprotein</keyword>
<dbReference type="Gene3D" id="3.30.70.940">
    <property type="entry name" value="NusG, N-terminal domain"/>
    <property type="match status" value="1"/>
</dbReference>
<dbReference type="InterPro" id="IPR041975">
    <property type="entry name" value="KOW_Spt5_2"/>
</dbReference>
<feature type="region of interest" description="Disordered" evidence="12">
    <location>
        <begin position="599"/>
        <end position="648"/>
    </location>
</feature>
<dbReference type="CDD" id="cd06082">
    <property type="entry name" value="KOW_Spt5_2"/>
    <property type="match status" value="1"/>
</dbReference>
<evidence type="ECO:0000313" key="16">
    <source>
        <dbReference type="Proteomes" id="UP001291623"/>
    </source>
</evidence>
<dbReference type="PANTHER" id="PTHR11125">
    <property type="entry name" value="SUPPRESSOR OF TY 5"/>
    <property type="match status" value="1"/>
</dbReference>
<comment type="similarity">
    <text evidence="2 11">Belongs to the SPT5 family.</text>
</comment>
<dbReference type="CDD" id="cd06085">
    <property type="entry name" value="KOW_Spt5_5"/>
    <property type="match status" value="1"/>
</dbReference>
<dbReference type="PIRSF" id="PIRSF036945">
    <property type="entry name" value="Spt5"/>
    <property type="match status" value="1"/>
</dbReference>
<keyword evidence="7" id="KW-0805">Transcription regulation</keyword>
<evidence type="ECO:0000256" key="1">
    <source>
        <dbReference type="ARBA" id="ARBA00004123"/>
    </source>
</evidence>
<dbReference type="CDD" id="cd06081">
    <property type="entry name" value="KOW_Spt5_1"/>
    <property type="match status" value="1"/>
</dbReference>
<evidence type="ECO:0000256" key="6">
    <source>
        <dbReference type="ARBA" id="ARBA00022737"/>
    </source>
</evidence>
<dbReference type="InterPro" id="IPR022581">
    <property type="entry name" value="Spt5_N"/>
</dbReference>
<dbReference type="CDD" id="cd06084">
    <property type="entry name" value="KOW_Spt5_4"/>
    <property type="match status" value="1"/>
</dbReference>
<dbReference type="InterPro" id="IPR005824">
    <property type="entry name" value="KOW"/>
</dbReference>
<dbReference type="EMBL" id="JAVYJV010000071">
    <property type="protein sequence ID" value="KAK4336972.1"/>
    <property type="molecule type" value="Genomic_DNA"/>
</dbReference>
<dbReference type="GO" id="GO:0003729">
    <property type="term" value="F:mRNA binding"/>
    <property type="evidence" value="ECO:0007669"/>
    <property type="project" value="TreeGrafter"/>
</dbReference>
<keyword evidence="16" id="KW-1185">Reference proteome</keyword>
<evidence type="ECO:0000256" key="2">
    <source>
        <dbReference type="ARBA" id="ARBA00006956"/>
    </source>
</evidence>
<dbReference type="FunFam" id="2.30.30.30:FF:000016">
    <property type="entry name" value="Transcription elongation factor SPT5"/>
    <property type="match status" value="1"/>
</dbReference>
<dbReference type="InterPro" id="IPR036735">
    <property type="entry name" value="NGN_dom_sf"/>
</dbReference>
<dbReference type="InterPro" id="IPR041976">
    <property type="entry name" value="KOW_Spt5_3"/>
</dbReference>
<keyword evidence="10 11" id="KW-0539">Nucleus</keyword>
<dbReference type="Pfam" id="PF00467">
    <property type="entry name" value="KOW"/>
    <property type="match status" value="1"/>
</dbReference>
<dbReference type="GO" id="GO:0032044">
    <property type="term" value="C:DSIF complex"/>
    <property type="evidence" value="ECO:0007669"/>
    <property type="project" value="TreeGrafter"/>
</dbReference>
<comment type="caution">
    <text evidence="15">The sequence shown here is derived from an EMBL/GenBank/DDBJ whole genome shotgun (WGS) entry which is preliminary data.</text>
</comment>
<gene>
    <name evidence="15" type="ORF">RND71_043422</name>
</gene>
<dbReference type="InterPro" id="IPR017071">
    <property type="entry name" value="TF_Spt5_eukaryote"/>
</dbReference>
<keyword evidence="9 11" id="KW-0804">Transcription</keyword>
<feature type="domain" description="NusG-like N-terminal" evidence="13">
    <location>
        <begin position="129"/>
        <end position="220"/>
    </location>
</feature>
<dbReference type="FunFam" id="3.30.70.940:FF:000005">
    <property type="entry name" value="Transcription elongation factor SPT5"/>
    <property type="match status" value="1"/>
</dbReference>
<evidence type="ECO:0000256" key="10">
    <source>
        <dbReference type="ARBA" id="ARBA00023242"/>
    </source>
</evidence>
<feature type="compositionally biased region" description="Gly residues" evidence="12">
    <location>
        <begin position="629"/>
        <end position="639"/>
    </location>
</feature>
<accession>A0AAE1QRK1</accession>
<dbReference type="CDD" id="cd06083">
    <property type="entry name" value="KOW_Spt5_3"/>
    <property type="match status" value="1"/>
</dbReference>
<dbReference type="InterPro" id="IPR041980">
    <property type="entry name" value="KOW_Spt5_6_metazoa"/>
</dbReference>
<dbReference type="Pfam" id="PF23291">
    <property type="entry name" value="KOW4_SPT5"/>
    <property type="match status" value="1"/>
</dbReference>
<dbReference type="CDD" id="cd06086">
    <property type="entry name" value="KOW_Spt5_6"/>
    <property type="match status" value="1"/>
</dbReference>
<dbReference type="Pfam" id="PF23037">
    <property type="entry name" value="KOWx_SPT5"/>
    <property type="match status" value="1"/>
</dbReference>
<evidence type="ECO:0000256" key="7">
    <source>
        <dbReference type="ARBA" id="ARBA00023015"/>
    </source>
</evidence>
<evidence type="ECO:0000256" key="4">
    <source>
        <dbReference type="ARBA" id="ARBA00022491"/>
    </source>
</evidence>
<dbReference type="InterPro" id="IPR008991">
    <property type="entry name" value="Translation_prot_SH3-like_sf"/>
</dbReference>
<dbReference type="FunFam" id="2.30.30.30:FF:000013">
    <property type="entry name" value="Transcription elongation factor SPT5"/>
    <property type="match status" value="1"/>
</dbReference>
<feature type="compositionally biased region" description="Polar residues" evidence="12">
    <location>
        <begin position="728"/>
        <end position="786"/>
    </location>
</feature>
<dbReference type="InterPro" id="IPR039659">
    <property type="entry name" value="SPT5"/>
</dbReference>
<feature type="domain" description="KOW" evidence="14">
    <location>
        <begin position="421"/>
        <end position="448"/>
    </location>
</feature>
<feature type="domain" description="KOW" evidence="14">
    <location>
        <begin position="225"/>
        <end position="252"/>
    </location>
</feature>
<feature type="region of interest" description="Disordered" evidence="12">
    <location>
        <begin position="714"/>
        <end position="843"/>
    </location>
</feature>
<feature type="domain" description="KOW" evidence="14">
    <location>
        <begin position="369"/>
        <end position="396"/>
    </location>
</feature>
<dbReference type="InterPro" id="IPR057934">
    <property type="entry name" value="KOW_Spt5_7"/>
</dbReference>
<feature type="compositionally biased region" description="Polar residues" evidence="12">
    <location>
        <begin position="599"/>
        <end position="610"/>
    </location>
</feature>
<evidence type="ECO:0000256" key="8">
    <source>
        <dbReference type="ARBA" id="ARBA00023159"/>
    </source>
</evidence>
<dbReference type="Pfam" id="PF23290">
    <property type="entry name" value="KOW5_SPT5"/>
    <property type="match status" value="1"/>
</dbReference>
<dbReference type="InterPro" id="IPR005100">
    <property type="entry name" value="NGN-domain"/>
</dbReference>
<dbReference type="Pfam" id="PF11942">
    <property type="entry name" value="Spt5_N"/>
    <property type="match status" value="1"/>
</dbReference>
<dbReference type="InterPro" id="IPR014722">
    <property type="entry name" value="Rib_uL2_dom2"/>
</dbReference>
<evidence type="ECO:0000259" key="13">
    <source>
        <dbReference type="SMART" id="SM00738"/>
    </source>
</evidence>
<keyword evidence="4" id="KW-0678">Repressor</keyword>
<sequence length="1028" mass="113434">MVSPLNLYLVKAITQGYKKESGEAPDHYYLGFILDEAEVDDEIEEEDDWEEGATDDIIERSKNNDYASARELNSHRSFARMIDFEKEDEIEEYYKRKYADQAAAEGAYYDEGELPDDITQQALMPGVKDPNLWQVKCKIGEEKQTVLQLMRKYIAYRSTSDPLLIKSVISPEGVKGYIYIEAFKQTHVKQAIEGIGNLKIGKWKQMMVPIVEMTDVLKVKKEQAQIKIGQWARLKRGLYKDDIAQVDYVDQAQGQVHLKLVPRIDYKRKRGALRSESDTLKRKKTTRPAAKLFDVDAIKQIGGEVTTDGDFQVFESNRYRRGFLYKSFSIGAVQTEGVIPTLSEIDKFEENPVGIEISECTINDEKAHSFSPGDNVEVIEGDLIHLQGKIISIDGPKITMMPKHEDLKDPLDFQAHELKKYFKVGDHVKVIAGRFENDTGLIVRVEDNYIVLFSDLTMHEITVLAKDLQLCVDMATGVDSLGQFQWGDLIQLDNQTVGVIVRLEKEHFQVLNMKGQLVTVKPQSVVKKREDKRAVALDSDQSQIQVKDHVICEGQKHSGIQGEIRHLFRGYAFLYSRMVLENGGIFVCKTSDLKLSGSKRASNSYNSIGSASPAPFMSPRITSPRHPSSGGGSMGGGQNRGSFGIEKGGRNKSDFQLIGKTIRINQGTYKGYIGIVKDSIGSTARVELHSSCQTITVDKSRICVVDANGLVTNTSSNYNKTPMYGSKTPISGSRTPSYGSQTPNPGASTRDVGSSTPYHDPSRTPSHTGSSWDPSSSDFATPNTNFGDDWDEPTTGPSSSGYLNPPTPGYGGPDTPSNGPYTPQTPALYGSSEVYSPFPTQPSPVSNMGYPGVGATVPSPSGSTMTGNYMSPSSVGYGPGISPSPNTYNFSPMTPGAAPSPMFNPLTPGAGMENLNSVEWQTSDIEVRIRYTHDDEDLVNQTGIIRGTSGGMSSVFLLKEDRVVNIVSEHLEPVQPRSGDRVKVIFGEDRECTGELLSIDNGEGVVKMDGKEGDIRLLHLRYLCKMKS</sequence>
<evidence type="ECO:0000256" key="12">
    <source>
        <dbReference type="SAM" id="MobiDB-lite"/>
    </source>
</evidence>
<dbReference type="PANTHER" id="PTHR11125:SF7">
    <property type="entry name" value="TRANSCRIPTION ELONGATION FACTOR SPT5"/>
    <property type="match status" value="1"/>
</dbReference>
<dbReference type="Proteomes" id="UP001291623">
    <property type="component" value="Unassembled WGS sequence"/>
</dbReference>
<dbReference type="InterPro" id="IPR041977">
    <property type="entry name" value="KOW_Spt5_4"/>
</dbReference>
<dbReference type="CDD" id="cd09888">
    <property type="entry name" value="NGN_Euk"/>
    <property type="match status" value="1"/>
</dbReference>
<dbReference type="GO" id="GO:0006368">
    <property type="term" value="P:transcription elongation by RNA polymerase II"/>
    <property type="evidence" value="ECO:0007669"/>
    <property type="project" value="TreeGrafter"/>
</dbReference>
<evidence type="ECO:0000313" key="15">
    <source>
        <dbReference type="EMBL" id="KAK4336972.1"/>
    </source>
</evidence>
<feature type="domain" description="KOW" evidence="14">
    <location>
        <begin position="975"/>
        <end position="1002"/>
    </location>
</feature>
<dbReference type="InterPro" id="IPR041973">
    <property type="entry name" value="KOW_Spt5_1"/>
</dbReference>
<dbReference type="AlphaFoldDB" id="A0AAE1QRK1"/>
<dbReference type="Pfam" id="PF23287">
    <property type="entry name" value="KOW7_SPT5"/>
    <property type="match status" value="1"/>
</dbReference>
<proteinExistence type="inferred from homology"/>
<evidence type="ECO:0000256" key="11">
    <source>
        <dbReference type="PIRNR" id="PIRNR036945"/>
    </source>
</evidence>
<evidence type="ECO:0000256" key="5">
    <source>
        <dbReference type="ARBA" id="ARBA00022553"/>
    </source>
</evidence>